<evidence type="ECO:0000313" key="2">
    <source>
        <dbReference type="EMBL" id="KAK5834410.1"/>
    </source>
</evidence>
<feature type="signal peptide" evidence="1">
    <location>
        <begin position="1"/>
        <end position="22"/>
    </location>
</feature>
<comment type="caution">
    <text evidence="2">The sequence shown here is derived from an EMBL/GenBank/DDBJ whole genome shotgun (WGS) entry which is preliminary data.</text>
</comment>
<dbReference type="Proteomes" id="UP001358586">
    <property type="component" value="Chromosome 5"/>
</dbReference>
<dbReference type="InterPro" id="IPR032675">
    <property type="entry name" value="LRR_dom_sf"/>
</dbReference>
<evidence type="ECO:0000256" key="1">
    <source>
        <dbReference type="SAM" id="SignalP"/>
    </source>
</evidence>
<keyword evidence="1" id="KW-0732">Signal</keyword>
<sequence length="155" mass="17188">MSLVVSISSFLLLCELSISGCAELVDDCSSPAKEVSPLQTLSLSNISKFNIPADRTVLRFGKSEHFEIDGWEELASLSQHGLSLVGHRFITVWRCPQLQSLEAEEAELQPDKISRVESLKIASCDRLNRLPQVLHELTFLTVMEIQGCRGLVSFA</sequence>
<protein>
    <submittedName>
        <fullName evidence="2">Uncharacterized protein</fullName>
    </submittedName>
</protein>
<dbReference type="EMBL" id="JARKNE010000005">
    <property type="protein sequence ID" value="KAK5834410.1"/>
    <property type="molecule type" value="Genomic_DNA"/>
</dbReference>
<name>A0ABR0Q5H8_GOSAR</name>
<dbReference type="SUPFAM" id="SSF52047">
    <property type="entry name" value="RNI-like"/>
    <property type="match status" value="1"/>
</dbReference>
<proteinExistence type="predicted"/>
<dbReference type="Gene3D" id="3.80.10.10">
    <property type="entry name" value="Ribonuclease Inhibitor"/>
    <property type="match status" value="1"/>
</dbReference>
<keyword evidence="3" id="KW-1185">Reference proteome</keyword>
<gene>
    <name evidence="2" type="ORF">PVK06_018288</name>
</gene>
<organism evidence="2 3">
    <name type="scientific">Gossypium arboreum</name>
    <name type="common">Tree cotton</name>
    <name type="synonym">Gossypium nanking</name>
    <dbReference type="NCBI Taxonomy" id="29729"/>
    <lineage>
        <taxon>Eukaryota</taxon>
        <taxon>Viridiplantae</taxon>
        <taxon>Streptophyta</taxon>
        <taxon>Embryophyta</taxon>
        <taxon>Tracheophyta</taxon>
        <taxon>Spermatophyta</taxon>
        <taxon>Magnoliopsida</taxon>
        <taxon>eudicotyledons</taxon>
        <taxon>Gunneridae</taxon>
        <taxon>Pentapetalae</taxon>
        <taxon>rosids</taxon>
        <taxon>malvids</taxon>
        <taxon>Malvales</taxon>
        <taxon>Malvaceae</taxon>
        <taxon>Malvoideae</taxon>
        <taxon>Gossypium</taxon>
    </lineage>
</organism>
<accession>A0ABR0Q5H8</accession>
<reference evidence="2 3" key="1">
    <citation type="submission" date="2023-03" db="EMBL/GenBank/DDBJ databases">
        <title>WGS of Gossypium arboreum.</title>
        <authorList>
            <person name="Yu D."/>
        </authorList>
    </citation>
    <scope>NUCLEOTIDE SEQUENCE [LARGE SCALE GENOMIC DNA]</scope>
    <source>
        <tissue evidence="2">Leaf</tissue>
    </source>
</reference>
<evidence type="ECO:0000313" key="3">
    <source>
        <dbReference type="Proteomes" id="UP001358586"/>
    </source>
</evidence>
<feature type="chain" id="PRO_5046816433" evidence="1">
    <location>
        <begin position="23"/>
        <end position="155"/>
    </location>
</feature>